<name>A0A174G391_9BACE</name>
<accession>A0A174G391</accession>
<sequence>MSKEELINQIIAIIGSDDNFDNQISDYEHVSMSRPEDLIQDRTSFEQMVLYANEMMYKIENVRNLVLNEID</sequence>
<evidence type="ECO:0000313" key="2">
    <source>
        <dbReference type="Proteomes" id="UP000095606"/>
    </source>
</evidence>
<evidence type="ECO:0000313" key="1">
    <source>
        <dbReference type="EMBL" id="CUO55299.1"/>
    </source>
</evidence>
<protein>
    <submittedName>
        <fullName evidence="1">Uncharacterized protein</fullName>
    </submittedName>
</protein>
<dbReference type="RefSeq" id="WP_032555580.1">
    <property type="nucleotide sequence ID" value="NZ_CAXKYA010000040.1"/>
</dbReference>
<dbReference type="EMBL" id="CZAE01000002">
    <property type="protein sequence ID" value="CUO55299.1"/>
    <property type="molecule type" value="Genomic_DNA"/>
</dbReference>
<dbReference type="Proteomes" id="UP000095606">
    <property type="component" value="Unassembled WGS sequence"/>
</dbReference>
<gene>
    <name evidence="1" type="ORF">ERS852461_00532</name>
</gene>
<proteinExistence type="predicted"/>
<reference evidence="1 2" key="1">
    <citation type="submission" date="2015-09" db="EMBL/GenBank/DDBJ databases">
        <authorList>
            <consortium name="Pathogen Informatics"/>
        </authorList>
    </citation>
    <scope>NUCLEOTIDE SEQUENCE [LARGE SCALE GENOMIC DNA]</scope>
    <source>
        <strain evidence="1 2">2789STDY5834846</strain>
    </source>
</reference>
<organism evidence="1 2">
    <name type="scientific">Bacteroides faecis</name>
    <dbReference type="NCBI Taxonomy" id="674529"/>
    <lineage>
        <taxon>Bacteria</taxon>
        <taxon>Pseudomonadati</taxon>
        <taxon>Bacteroidota</taxon>
        <taxon>Bacteroidia</taxon>
        <taxon>Bacteroidales</taxon>
        <taxon>Bacteroidaceae</taxon>
        <taxon>Bacteroides</taxon>
    </lineage>
</organism>
<dbReference type="AlphaFoldDB" id="A0A174G391"/>